<reference evidence="1" key="1">
    <citation type="journal article" date="2009" name="PLoS Genet.">
        <title>Sequencing, mapping, and analysis of 27,455 maize full-length cDNAs.</title>
        <authorList>
            <person name="Soderlund C."/>
            <person name="Descour A."/>
            <person name="Kudrna D."/>
            <person name="Bomhoff M."/>
            <person name="Boyd L."/>
            <person name="Currie J."/>
            <person name="Angelova A."/>
            <person name="Collura K."/>
            <person name="Wissotski M."/>
            <person name="Ashley E."/>
            <person name="Morrow D."/>
            <person name="Fernandes J."/>
            <person name="Walbot V."/>
            <person name="Yu Y."/>
        </authorList>
    </citation>
    <scope>NUCLEOTIDE SEQUENCE</scope>
    <source>
        <strain evidence="1">B73</strain>
    </source>
</reference>
<proteinExistence type="evidence at transcript level"/>
<dbReference type="EMBL" id="BT064904">
    <property type="protein sequence ID" value="ACN30780.1"/>
    <property type="molecule type" value="mRNA"/>
</dbReference>
<organism evidence="1">
    <name type="scientific">Zea mays</name>
    <name type="common">Maize</name>
    <dbReference type="NCBI Taxonomy" id="4577"/>
    <lineage>
        <taxon>Eukaryota</taxon>
        <taxon>Viridiplantae</taxon>
        <taxon>Streptophyta</taxon>
        <taxon>Embryophyta</taxon>
        <taxon>Tracheophyta</taxon>
        <taxon>Spermatophyta</taxon>
        <taxon>Magnoliopsida</taxon>
        <taxon>Liliopsida</taxon>
        <taxon>Poales</taxon>
        <taxon>Poaceae</taxon>
        <taxon>PACMAD clade</taxon>
        <taxon>Panicoideae</taxon>
        <taxon>Andropogonodae</taxon>
        <taxon>Andropogoneae</taxon>
        <taxon>Tripsacinae</taxon>
        <taxon>Zea</taxon>
    </lineage>
</organism>
<name>C0P9D5_MAIZE</name>
<reference evidence="1" key="2">
    <citation type="submission" date="2012-06" db="EMBL/GenBank/DDBJ databases">
        <authorList>
            <person name="Yu Y."/>
            <person name="Currie J."/>
            <person name="Lomeli R."/>
            <person name="Angelova A."/>
            <person name="Collura K."/>
            <person name="Wissotski M."/>
            <person name="Campos D."/>
            <person name="Kudrna D."/>
            <person name="Golser W."/>
            <person name="Ashely E."/>
            <person name="Descour A."/>
            <person name="Fernandes J."/>
            <person name="Soderlund C."/>
            <person name="Walbot V."/>
        </authorList>
    </citation>
    <scope>NUCLEOTIDE SEQUENCE</scope>
    <source>
        <strain evidence="1">B73</strain>
    </source>
</reference>
<sequence length="90" mass="10502">MHTAIIINKCFRSNAYMSICYRITHFRHVFLLYSSQVTTDVLSKMFCNRTPRRRVVAQSSKDLPNSSDVLRSFKLHVKLAVVWMSCYIGL</sequence>
<evidence type="ECO:0000313" key="1">
    <source>
        <dbReference type="EMBL" id="ACN30780.1"/>
    </source>
</evidence>
<accession>C0P9D5</accession>
<dbReference type="AlphaFoldDB" id="C0P9D5"/>
<protein>
    <submittedName>
        <fullName evidence="1">Uncharacterized protein</fullName>
    </submittedName>
</protein>